<evidence type="ECO:0000259" key="5">
    <source>
        <dbReference type="PROSITE" id="PS50893"/>
    </source>
</evidence>
<evidence type="ECO:0000256" key="1">
    <source>
        <dbReference type="ARBA" id="ARBA00022448"/>
    </source>
</evidence>
<dbReference type="InterPro" id="IPR003439">
    <property type="entry name" value="ABC_transporter-like_ATP-bd"/>
</dbReference>
<dbReference type="SMART" id="SM00382">
    <property type="entry name" value="AAA"/>
    <property type="match status" value="1"/>
</dbReference>
<keyword evidence="1" id="KW-0813">Transport</keyword>
<evidence type="ECO:0000313" key="6">
    <source>
        <dbReference type="EMBL" id="KQB84016.1"/>
    </source>
</evidence>
<gene>
    <name evidence="6" type="primary">hmuV_3</name>
    <name evidence="6" type="ORF">Clow_02217</name>
</gene>
<evidence type="ECO:0000256" key="4">
    <source>
        <dbReference type="ARBA" id="ARBA00022967"/>
    </source>
</evidence>
<dbReference type="InterPro" id="IPR017871">
    <property type="entry name" value="ABC_transporter-like_CS"/>
</dbReference>
<evidence type="ECO:0000256" key="2">
    <source>
        <dbReference type="ARBA" id="ARBA00022741"/>
    </source>
</evidence>
<dbReference type="PANTHER" id="PTHR42794:SF1">
    <property type="entry name" value="HEMIN IMPORT ATP-BINDING PROTEIN HMUV"/>
    <property type="match status" value="1"/>
</dbReference>
<reference evidence="6 7" key="1">
    <citation type="submission" date="2015-10" db="EMBL/GenBank/DDBJ databases">
        <title>Corynebacteirum lowii and Corynebacterium oculi species nova, derived from human clinical disease and and emended description of Corynebacterium mastiditis.</title>
        <authorList>
            <person name="Bernard K."/>
            <person name="Pacheco A.L."/>
            <person name="Mcdougall C."/>
            <person name="Burtx T."/>
            <person name="Weibe D."/>
            <person name="Tyler S."/>
            <person name="Olson A.B."/>
            <person name="Cnockaert M."/>
            <person name="Eguchi H."/>
            <person name="Kuwahara T."/>
            <person name="Nakayama-Imaohji H."/>
            <person name="Boudewijins M."/>
            <person name="Van Hoecke F."/>
            <person name="Bernier A.-M."/>
            <person name="Vandamme P."/>
        </authorList>
    </citation>
    <scope>NUCLEOTIDE SEQUENCE [LARGE SCALE GENOMIC DNA]</scope>
    <source>
        <strain evidence="6 7">NML 130206</strain>
    </source>
</reference>
<keyword evidence="6" id="KW-0378">Hydrolase</keyword>
<dbReference type="GO" id="GO:0016887">
    <property type="term" value="F:ATP hydrolysis activity"/>
    <property type="evidence" value="ECO:0007669"/>
    <property type="project" value="InterPro"/>
</dbReference>
<feature type="domain" description="ABC transporter" evidence="5">
    <location>
        <begin position="5"/>
        <end position="236"/>
    </location>
</feature>
<dbReference type="Proteomes" id="UP000050488">
    <property type="component" value="Unassembled WGS sequence"/>
</dbReference>
<dbReference type="InterPro" id="IPR027417">
    <property type="entry name" value="P-loop_NTPase"/>
</dbReference>
<keyword evidence="2" id="KW-0547">Nucleotide-binding</keyword>
<dbReference type="RefSeq" id="WP_069724627.1">
    <property type="nucleotide sequence ID" value="NZ_JAUSQY010000001.1"/>
</dbReference>
<dbReference type="InterPro" id="IPR003593">
    <property type="entry name" value="AAA+_ATPase"/>
</dbReference>
<dbReference type="STRING" id="1544413.Clow_02217"/>
<dbReference type="Gene3D" id="3.40.50.300">
    <property type="entry name" value="P-loop containing nucleotide triphosphate hydrolases"/>
    <property type="match status" value="1"/>
</dbReference>
<keyword evidence="7" id="KW-1185">Reference proteome</keyword>
<organism evidence="6 7">
    <name type="scientific">Corynebacterium lowii</name>
    <dbReference type="NCBI Taxonomy" id="1544413"/>
    <lineage>
        <taxon>Bacteria</taxon>
        <taxon>Bacillati</taxon>
        <taxon>Actinomycetota</taxon>
        <taxon>Actinomycetes</taxon>
        <taxon>Mycobacteriales</taxon>
        <taxon>Corynebacteriaceae</taxon>
        <taxon>Corynebacterium</taxon>
    </lineage>
</organism>
<dbReference type="CDD" id="cd03214">
    <property type="entry name" value="ABC_Iron-Siderophores_B12_Hemin"/>
    <property type="match status" value="1"/>
</dbReference>
<dbReference type="PROSITE" id="PS00211">
    <property type="entry name" value="ABC_TRANSPORTER_1"/>
    <property type="match status" value="1"/>
</dbReference>
<dbReference type="PANTHER" id="PTHR42794">
    <property type="entry name" value="HEMIN IMPORT ATP-BINDING PROTEIN HMUV"/>
    <property type="match status" value="1"/>
</dbReference>
<sequence>MSYLLEARNLSVRVRERELLHDVSVGVRPGEVLGLIGPNGAGKSTLLAALAGDLSPAAGTVLLDGKPHAEYRPREAARLRAVMTQDTTVSFAHLVRDVVALGRTPWPRDTQRDAAMVDYALDTVQVRHLEDREVTTLSGGERARVALARVLAQEARCVLLDEPTAAMDLGHQEHALLLARHLADTGIGVIVVLHDLAAATRVCDRVALLCAGELVAVGSPAEVCTAPRLSEVYQWPVAVGESPEGGLWIRPQRAARVEFPAKP</sequence>
<protein>
    <submittedName>
        <fullName evidence="6">Hemin import ATP-binding protein HmuV</fullName>
        <ecNumber evidence="6">3.6.3.-</ecNumber>
    </submittedName>
</protein>
<dbReference type="SUPFAM" id="SSF52540">
    <property type="entry name" value="P-loop containing nucleoside triphosphate hydrolases"/>
    <property type="match status" value="1"/>
</dbReference>
<keyword evidence="3 6" id="KW-0067">ATP-binding</keyword>
<dbReference type="Pfam" id="PF00005">
    <property type="entry name" value="ABC_tran"/>
    <property type="match status" value="1"/>
</dbReference>
<dbReference type="NCBIfam" id="NF010068">
    <property type="entry name" value="PRK13548.1"/>
    <property type="match status" value="1"/>
</dbReference>
<accession>A0A0Q0TY68</accession>
<dbReference type="AlphaFoldDB" id="A0A0Q0TY68"/>
<keyword evidence="4" id="KW-1278">Translocase</keyword>
<proteinExistence type="predicted"/>
<dbReference type="EC" id="3.6.3.-" evidence="6"/>
<comment type="caution">
    <text evidence="6">The sequence shown here is derived from an EMBL/GenBank/DDBJ whole genome shotgun (WGS) entry which is preliminary data.</text>
</comment>
<dbReference type="PATRIC" id="fig|1544413.3.peg.2215"/>
<dbReference type="FunFam" id="3.40.50.300:FF:000134">
    <property type="entry name" value="Iron-enterobactin ABC transporter ATP-binding protein"/>
    <property type="match status" value="1"/>
</dbReference>
<dbReference type="GO" id="GO:0005524">
    <property type="term" value="F:ATP binding"/>
    <property type="evidence" value="ECO:0007669"/>
    <property type="project" value="UniProtKB-KW"/>
</dbReference>
<evidence type="ECO:0000313" key="7">
    <source>
        <dbReference type="Proteomes" id="UP000050488"/>
    </source>
</evidence>
<dbReference type="EMBL" id="LKEV01000008">
    <property type="protein sequence ID" value="KQB84016.1"/>
    <property type="molecule type" value="Genomic_DNA"/>
</dbReference>
<evidence type="ECO:0000256" key="3">
    <source>
        <dbReference type="ARBA" id="ARBA00022840"/>
    </source>
</evidence>
<name>A0A0Q0TY68_9CORY</name>
<dbReference type="PROSITE" id="PS50893">
    <property type="entry name" value="ABC_TRANSPORTER_2"/>
    <property type="match status" value="1"/>
</dbReference>